<name>A0ACB7TYX9_DIOAL</name>
<comment type="caution">
    <text evidence="1">The sequence shown here is derived from an EMBL/GenBank/DDBJ whole genome shotgun (WGS) entry which is preliminary data.</text>
</comment>
<organism evidence="1 2">
    <name type="scientific">Dioscorea alata</name>
    <name type="common">Purple yam</name>
    <dbReference type="NCBI Taxonomy" id="55571"/>
    <lineage>
        <taxon>Eukaryota</taxon>
        <taxon>Viridiplantae</taxon>
        <taxon>Streptophyta</taxon>
        <taxon>Embryophyta</taxon>
        <taxon>Tracheophyta</taxon>
        <taxon>Spermatophyta</taxon>
        <taxon>Magnoliopsida</taxon>
        <taxon>Liliopsida</taxon>
        <taxon>Dioscoreales</taxon>
        <taxon>Dioscoreaceae</taxon>
        <taxon>Dioscorea</taxon>
    </lineage>
</organism>
<evidence type="ECO:0000313" key="1">
    <source>
        <dbReference type="EMBL" id="KAH7653269.1"/>
    </source>
</evidence>
<evidence type="ECO:0000313" key="2">
    <source>
        <dbReference type="Proteomes" id="UP000827976"/>
    </source>
</evidence>
<gene>
    <name evidence="1" type="ORF">IHE45_19G070400</name>
</gene>
<keyword evidence="2" id="KW-1185">Reference proteome</keyword>
<dbReference type="EMBL" id="CM037029">
    <property type="protein sequence ID" value="KAH7653269.1"/>
    <property type="molecule type" value="Genomic_DNA"/>
</dbReference>
<proteinExistence type="predicted"/>
<accession>A0ACB7TYX9</accession>
<dbReference type="Proteomes" id="UP000827976">
    <property type="component" value="Chromosome 19"/>
</dbReference>
<protein>
    <submittedName>
        <fullName evidence="1">Uncharacterized protein</fullName>
    </submittedName>
</protein>
<sequence>MPGNDGWHQKKLRRLPHLFSNTLELPLRWDTDVVVHSGPMSLRFTAAMKEAWNEIKAHTIEILPGMTKLVIRDSEGGDLEAGCADLEVDRWRCRLLDSARPRLATVRIVDCELIVTVPMGTDGSD</sequence>
<reference evidence="2" key="1">
    <citation type="journal article" date="2022" name="Nat. Commun.">
        <title>Chromosome evolution and the genetic basis of agronomically important traits in greater yam.</title>
        <authorList>
            <person name="Bredeson J.V."/>
            <person name="Lyons J.B."/>
            <person name="Oniyinde I.O."/>
            <person name="Okereke N.R."/>
            <person name="Kolade O."/>
            <person name="Nnabue I."/>
            <person name="Nwadili C.O."/>
            <person name="Hribova E."/>
            <person name="Parker M."/>
            <person name="Nwogha J."/>
            <person name="Shu S."/>
            <person name="Carlson J."/>
            <person name="Kariba R."/>
            <person name="Muthemba S."/>
            <person name="Knop K."/>
            <person name="Barton G.J."/>
            <person name="Sherwood A.V."/>
            <person name="Lopez-Montes A."/>
            <person name="Asiedu R."/>
            <person name="Jamnadass R."/>
            <person name="Muchugi A."/>
            <person name="Goodstein D."/>
            <person name="Egesi C.N."/>
            <person name="Featherston J."/>
            <person name="Asfaw A."/>
            <person name="Simpson G.G."/>
            <person name="Dolezel J."/>
            <person name="Hendre P.S."/>
            <person name="Van Deynze A."/>
            <person name="Kumar P.L."/>
            <person name="Obidiegwu J.E."/>
            <person name="Bhattacharjee R."/>
            <person name="Rokhsar D.S."/>
        </authorList>
    </citation>
    <scope>NUCLEOTIDE SEQUENCE [LARGE SCALE GENOMIC DNA]</scope>
    <source>
        <strain evidence="2">cv. TDa95/00328</strain>
    </source>
</reference>